<organism evidence="1 2">
    <name type="scientific">Xylaria bambusicola</name>
    <dbReference type="NCBI Taxonomy" id="326684"/>
    <lineage>
        <taxon>Eukaryota</taxon>
        <taxon>Fungi</taxon>
        <taxon>Dikarya</taxon>
        <taxon>Ascomycota</taxon>
        <taxon>Pezizomycotina</taxon>
        <taxon>Sordariomycetes</taxon>
        <taxon>Xylariomycetidae</taxon>
        <taxon>Xylariales</taxon>
        <taxon>Xylariaceae</taxon>
        <taxon>Xylaria</taxon>
    </lineage>
</organism>
<dbReference type="EMBL" id="JAWHQM010000005">
    <property type="protein sequence ID" value="KAK5627461.1"/>
    <property type="molecule type" value="Genomic_DNA"/>
</dbReference>
<name>A0AAN7ULD4_9PEZI</name>
<reference evidence="1 2" key="1">
    <citation type="submission" date="2023-10" db="EMBL/GenBank/DDBJ databases">
        <title>Draft genome sequence of Xylaria bambusicola isolate GMP-LS, the root and basal stem rot pathogen of sugarcane in Indonesia.</title>
        <authorList>
            <person name="Selvaraj P."/>
            <person name="Muralishankar V."/>
            <person name="Muruganantham S."/>
            <person name="Sp S."/>
            <person name="Haryani S."/>
            <person name="Lau K.J.X."/>
            <person name="Naqvi N.I."/>
        </authorList>
    </citation>
    <scope>NUCLEOTIDE SEQUENCE [LARGE SCALE GENOMIC DNA]</scope>
    <source>
        <strain evidence="1">GMP-LS</strain>
    </source>
</reference>
<dbReference type="AlphaFoldDB" id="A0AAN7ULD4"/>
<keyword evidence="2" id="KW-1185">Reference proteome</keyword>
<sequence length="211" mass="23028">MTGMAIIEFVLLKPKKELFEGFKEKILPTLINNLYASGVQDKKGAGFVMTENDRELKDEEFTAAYFFQWTSLPHFKSFVVSPEYREFGSRVKEGGYASGPAELRLIDLSEDLSSIFGSNAVAECLIIKPKDASEAGVQNVLQKLQSGLPQFGASKAVVGSTLNLERQEVVVVSSYASDAELETAKASPARQQLLVGVSNAVDVTSLVVHFQ</sequence>
<accession>A0AAN7ULD4</accession>
<evidence type="ECO:0000313" key="2">
    <source>
        <dbReference type="Proteomes" id="UP001305414"/>
    </source>
</evidence>
<evidence type="ECO:0000313" key="1">
    <source>
        <dbReference type="EMBL" id="KAK5627461.1"/>
    </source>
</evidence>
<gene>
    <name evidence="1" type="ORF">RRF57_003176</name>
</gene>
<dbReference type="Proteomes" id="UP001305414">
    <property type="component" value="Unassembled WGS sequence"/>
</dbReference>
<protein>
    <submittedName>
        <fullName evidence="1">Uncharacterized protein</fullName>
    </submittedName>
</protein>
<comment type="caution">
    <text evidence="1">The sequence shown here is derived from an EMBL/GenBank/DDBJ whole genome shotgun (WGS) entry which is preliminary data.</text>
</comment>
<proteinExistence type="predicted"/>